<dbReference type="Gene3D" id="3.40.50.300">
    <property type="entry name" value="P-loop containing nucleotide triphosphate hydrolases"/>
    <property type="match status" value="1"/>
</dbReference>
<dbReference type="OrthoDB" id="9783412at2"/>
<protein>
    <submittedName>
        <fullName evidence="3">AAA ATPase</fullName>
    </submittedName>
</protein>
<evidence type="ECO:0000259" key="2">
    <source>
        <dbReference type="Pfam" id="PF13635"/>
    </source>
</evidence>
<dbReference type="Pfam" id="PF13173">
    <property type="entry name" value="AAA_14"/>
    <property type="match status" value="1"/>
</dbReference>
<proteinExistence type="predicted"/>
<dbReference type="Pfam" id="PF13635">
    <property type="entry name" value="DUF4143"/>
    <property type="match status" value="1"/>
</dbReference>
<reference evidence="3 4" key="1">
    <citation type="submission" date="2015-10" db="EMBL/GenBank/DDBJ databases">
        <title>Candidatus Desulfofervidus auxilii, a hydrogenotrophic sulfate-reducing bacterium involved in the thermophilic anaerobic oxidation of methane.</title>
        <authorList>
            <person name="Krukenberg V."/>
            <person name="Richter M."/>
            <person name="Wegener G."/>
        </authorList>
    </citation>
    <scope>NUCLEOTIDE SEQUENCE [LARGE SCALE GENOMIC DNA]</scope>
    <source>
        <strain evidence="3 4">HS1</strain>
    </source>
</reference>
<dbReference type="InterPro" id="IPR025420">
    <property type="entry name" value="DUF4143"/>
</dbReference>
<sequence length="420" mass="49510">MNLVKRNILDKIYFWLEGPHILVIHGARRTGKTTLLHILKSDLEAKGKKVVYLPVDQMLFEPCLKDPISLENWLKQEGLLSQRRLYLLLDEAQYLPDAGMFLKALHDRLSPKVKLIVSSSSSLELAKTREFLTGRKIEFHLERFSFLEFLSLRFPKPFVKQAPFSDLSEIKEIYELYGQRLKELFVEYISWGGYPEVVFEEIPDKKQRILREILSVYLEKDVSAFLKIRQVSAFNNLIRILASQIGSLVNKTELSNTLGIRFETINSYLDILKHTFIFLFLSPFFRNVQKEISKSPKIYARDMGIMRYVLKRGYDDYRIIPGEVVENFVYRELIERFPISDIYFYRTLAGGEIDFVVSEEKFYLIESKFRNQKRFPKAIKNFIERYSEKGSLVIVITKDILEFHSEIIYLPALCLPFWKF</sequence>
<keyword evidence="4" id="KW-1185">Reference proteome</keyword>
<evidence type="ECO:0000259" key="1">
    <source>
        <dbReference type="Pfam" id="PF13173"/>
    </source>
</evidence>
<feature type="domain" description="AAA" evidence="1">
    <location>
        <begin position="20"/>
        <end position="150"/>
    </location>
</feature>
<dbReference type="RefSeq" id="WP_066062128.1">
    <property type="nucleotide sequence ID" value="NZ_CP013015.1"/>
</dbReference>
<dbReference type="PANTHER" id="PTHR43566:SF1">
    <property type="entry name" value="AAA+ ATPASE DOMAIN-CONTAINING PROTEIN"/>
    <property type="match status" value="1"/>
</dbReference>
<organism evidence="3 4">
    <name type="scientific">Desulfofervidus auxilii</name>
    <dbReference type="NCBI Taxonomy" id="1621989"/>
    <lineage>
        <taxon>Bacteria</taxon>
        <taxon>Pseudomonadati</taxon>
        <taxon>Thermodesulfobacteriota</taxon>
        <taxon>Candidatus Desulfofervidia</taxon>
        <taxon>Candidatus Desulfofervidales</taxon>
        <taxon>Candidatus Desulfofervidaceae</taxon>
        <taxon>Candidatus Desulfofervidus</taxon>
    </lineage>
</organism>
<accession>A0A7U4TI41</accession>
<dbReference type="SUPFAM" id="SSF52540">
    <property type="entry name" value="P-loop containing nucleoside triphosphate hydrolases"/>
    <property type="match status" value="1"/>
</dbReference>
<dbReference type="EMBL" id="CP013015">
    <property type="protein sequence ID" value="AMM40921.1"/>
    <property type="molecule type" value="Genomic_DNA"/>
</dbReference>
<gene>
    <name evidence="3" type="ORF">HS1_001117</name>
</gene>
<dbReference type="InterPro" id="IPR027417">
    <property type="entry name" value="P-loop_NTPase"/>
</dbReference>
<evidence type="ECO:0000313" key="4">
    <source>
        <dbReference type="Proteomes" id="UP000070560"/>
    </source>
</evidence>
<evidence type="ECO:0000313" key="3">
    <source>
        <dbReference type="EMBL" id="AMM40921.1"/>
    </source>
</evidence>
<dbReference type="InterPro" id="IPR041682">
    <property type="entry name" value="AAA_14"/>
</dbReference>
<dbReference type="KEGG" id="daw:HS1_001117"/>
<name>A0A7U4TI41_DESA2</name>
<dbReference type="Proteomes" id="UP000070560">
    <property type="component" value="Chromosome"/>
</dbReference>
<dbReference type="PANTHER" id="PTHR43566">
    <property type="entry name" value="CONSERVED PROTEIN"/>
    <property type="match status" value="1"/>
</dbReference>
<dbReference type="AlphaFoldDB" id="A0A7U4TI41"/>
<feature type="domain" description="DUF4143" evidence="2">
    <location>
        <begin position="219"/>
        <end position="369"/>
    </location>
</feature>